<feature type="transmembrane region" description="Helical" evidence="1">
    <location>
        <begin position="15"/>
        <end position="37"/>
    </location>
</feature>
<protein>
    <submittedName>
        <fullName evidence="2">Uncharacterized protein</fullName>
    </submittedName>
</protein>
<feature type="transmembrane region" description="Helical" evidence="1">
    <location>
        <begin position="49"/>
        <end position="72"/>
    </location>
</feature>
<evidence type="ECO:0000256" key="1">
    <source>
        <dbReference type="SAM" id="Phobius"/>
    </source>
</evidence>
<evidence type="ECO:0000313" key="2">
    <source>
        <dbReference type="EMBL" id="KAG2937693.1"/>
    </source>
</evidence>
<keyword evidence="1" id="KW-0472">Membrane</keyword>
<reference evidence="2" key="1">
    <citation type="submission" date="2018-10" db="EMBL/GenBank/DDBJ databases">
        <title>Effector identification in a new, highly contiguous assembly of the strawberry crown rot pathogen Phytophthora cactorum.</title>
        <authorList>
            <person name="Armitage A.D."/>
            <person name="Nellist C.F."/>
            <person name="Bates H."/>
            <person name="Vickerstaff R.J."/>
            <person name="Harrison R.J."/>
        </authorList>
    </citation>
    <scope>NUCLEOTIDE SEQUENCE</scope>
    <source>
        <strain evidence="2">4040</strain>
    </source>
</reference>
<dbReference type="EMBL" id="RCMK01000302">
    <property type="protein sequence ID" value="KAG2937693.1"/>
    <property type="molecule type" value="Genomic_DNA"/>
</dbReference>
<gene>
    <name evidence="2" type="ORF">PC117_g11588</name>
</gene>
<dbReference type="Proteomes" id="UP000736787">
    <property type="component" value="Unassembled WGS sequence"/>
</dbReference>
<name>A0A8T1DCX2_9STRA</name>
<accession>A0A8T1DCX2</accession>
<comment type="caution">
    <text evidence="2">The sequence shown here is derived from an EMBL/GenBank/DDBJ whole genome shotgun (WGS) entry which is preliminary data.</text>
</comment>
<sequence>MSRIVLVAGKWGAQAVMSVLVSAVLEIGSLILLNLVLQRKFSFPPLFQIAFVLETQIITVQTKLLLTILVLLQYGLHVSFPMAARLASVALQQLQRYHIR</sequence>
<keyword evidence="1" id="KW-0812">Transmembrane</keyword>
<dbReference type="AlphaFoldDB" id="A0A8T1DCX2"/>
<organism evidence="2 3">
    <name type="scientific">Phytophthora cactorum</name>
    <dbReference type="NCBI Taxonomy" id="29920"/>
    <lineage>
        <taxon>Eukaryota</taxon>
        <taxon>Sar</taxon>
        <taxon>Stramenopiles</taxon>
        <taxon>Oomycota</taxon>
        <taxon>Peronosporomycetes</taxon>
        <taxon>Peronosporales</taxon>
        <taxon>Peronosporaceae</taxon>
        <taxon>Phytophthora</taxon>
    </lineage>
</organism>
<keyword evidence="1" id="KW-1133">Transmembrane helix</keyword>
<evidence type="ECO:0000313" key="3">
    <source>
        <dbReference type="Proteomes" id="UP000736787"/>
    </source>
</evidence>
<proteinExistence type="predicted"/>